<dbReference type="InterPro" id="IPR005824">
    <property type="entry name" value="KOW"/>
</dbReference>
<dbReference type="OMA" id="AIDTCKF"/>
<dbReference type="GO" id="GO:0006368">
    <property type="term" value="P:transcription elongation by RNA polymerase II"/>
    <property type="evidence" value="ECO:0007669"/>
    <property type="project" value="TreeGrafter"/>
</dbReference>
<name>L2GJU0_VITCO</name>
<dbReference type="InterPro" id="IPR036735">
    <property type="entry name" value="NGN_dom_sf"/>
</dbReference>
<comment type="function">
    <text evidence="9">The SPT4-SPT5 complex mediates both activation and inhibition of transcription elongation, and plays a role in pre-mRNA processing. This complex seems to be important for the stability of the RNA polymerase II elongation machinery on the chromatin template but not for the inherent ability of this machinery to translocate down the gene.</text>
</comment>
<evidence type="ECO:0000256" key="9">
    <source>
        <dbReference type="ARBA" id="ARBA00024691"/>
    </source>
</evidence>
<evidence type="ECO:0000259" key="12">
    <source>
        <dbReference type="SMART" id="SM00739"/>
    </source>
</evidence>
<evidence type="ECO:0000256" key="1">
    <source>
        <dbReference type="ARBA" id="ARBA00004123"/>
    </source>
</evidence>
<evidence type="ECO:0000256" key="11">
    <source>
        <dbReference type="ARBA" id="ARBA00031006"/>
    </source>
</evidence>
<dbReference type="PANTHER" id="PTHR11125:SF7">
    <property type="entry name" value="TRANSCRIPTION ELONGATION FACTOR SPT5"/>
    <property type="match status" value="1"/>
</dbReference>
<dbReference type="EMBL" id="JH370155">
    <property type="protein sequence ID" value="ELA40904.1"/>
    <property type="molecule type" value="Genomic_DNA"/>
</dbReference>
<dbReference type="Gene3D" id="2.30.30.30">
    <property type="match status" value="2"/>
</dbReference>
<feature type="domain" description="KOW" evidence="12">
    <location>
        <begin position="533"/>
        <end position="560"/>
    </location>
</feature>
<feature type="domain" description="KOW" evidence="12">
    <location>
        <begin position="376"/>
        <end position="403"/>
    </location>
</feature>
<evidence type="ECO:0000256" key="2">
    <source>
        <dbReference type="ARBA" id="ARBA00022491"/>
    </source>
</evidence>
<keyword evidence="2" id="KW-0678">Repressor</keyword>
<keyword evidence="14" id="KW-1185">Reference proteome</keyword>
<feature type="domain" description="KOW" evidence="12">
    <location>
        <begin position="312"/>
        <end position="334"/>
    </location>
</feature>
<dbReference type="InterPro" id="IPR057934">
    <property type="entry name" value="KOW_Spt5_7"/>
</dbReference>
<evidence type="ECO:0000313" key="13">
    <source>
        <dbReference type="EMBL" id="ELA40904.1"/>
    </source>
</evidence>
<dbReference type="Pfam" id="PF23290">
    <property type="entry name" value="KOW5_SPT5"/>
    <property type="match status" value="1"/>
</dbReference>
<dbReference type="InterPro" id="IPR041978">
    <property type="entry name" value="KOW_Spt5_5"/>
</dbReference>
<evidence type="ECO:0000256" key="5">
    <source>
        <dbReference type="ARBA" id="ARBA00023015"/>
    </source>
</evidence>
<dbReference type="Pfam" id="PF23287">
    <property type="entry name" value="KOW7_SPT5"/>
    <property type="match status" value="1"/>
</dbReference>
<evidence type="ECO:0000256" key="7">
    <source>
        <dbReference type="ARBA" id="ARBA00023163"/>
    </source>
</evidence>
<sequence>MSRRRAARYLHLEAESDSDEYESEDLSEDLDNLEPVAIPQAKSFTELTKELEEKYGAEREEDEEVLEIPSQSQLLPTPQSPLLFLVRCKVGKEKEICERIYERAKDAEVCSIVQKDGLKGYIYIESYKKQAVEDVLSTVRNVSRKRFTVVPFKEMVEAISYKKNIIVSDFARIKGGKYRGDLVQILENYEDVVKVKAIPRINNLKRRFDPSEFRGEAVFKDGGYYYNRDFYRNGCLEKIMLKSNLDFDVEPTFAELSELDLKGNFDVNETVKVLKGDLKNIVGVVDSIKGNVATLKKDGRIYEVNVDDLEKFFEVGQEASYRGENGVVLSVQGRRIILGMDGFTREVECSIDDVKSAIPPKIAPAEKPIRFKVRKDPVINKLVRITSGEFKGLQGTIKDSFQDKCIVRLRSNMKEVTIERDAIAPVDTGRTVSIGDLAGDEGFDGKTPSFKTPAFKTPTYKTPSYRTPSLGLGSRTAARFSAEEAGTGWLVSAYDGASIVSGGKSYTVSDIKDGLFQTRTGEIFLSHEIEFCEPEKYDKVIIMEGDRRGTDGTLISISGDRGVVRDREGQLYDVDIKRVTKKAD</sequence>
<dbReference type="InterPro" id="IPR005100">
    <property type="entry name" value="NGN-domain"/>
</dbReference>
<dbReference type="SMART" id="SM00739">
    <property type="entry name" value="KOW"/>
    <property type="match status" value="5"/>
</dbReference>
<reference evidence="14" key="1">
    <citation type="submission" date="2011-05" db="EMBL/GenBank/DDBJ databases">
        <title>The genome sequence of Vittaforma corneae strain ATCC 50505.</title>
        <authorList>
            <consortium name="The Broad Institute Genome Sequencing Platform"/>
            <person name="Cuomo C."/>
            <person name="Didier E."/>
            <person name="Bowers L."/>
            <person name="Young S.K."/>
            <person name="Zeng Q."/>
            <person name="Gargeya S."/>
            <person name="Fitzgerald M."/>
            <person name="Haas B."/>
            <person name="Abouelleil A."/>
            <person name="Alvarado L."/>
            <person name="Arachchi H.M."/>
            <person name="Berlin A."/>
            <person name="Chapman S.B."/>
            <person name="Gearin G."/>
            <person name="Goldberg J."/>
            <person name="Griggs A."/>
            <person name="Gujja S."/>
            <person name="Hansen M."/>
            <person name="Heiman D."/>
            <person name="Howarth C."/>
            <person name="Larimer J."/>
            <person name="Lui A."/>
            <person name="MacDonald P.J.P."/>
            <person name="McCowen C."/>
            <person name="Montmayeur A."/>
            <person name="Murphy C."/>
            <person name="Neiman D."/>
            <person name="Pearson M."/>
            <person name="Priest M."/>
            <person name="Roberts A."/>
            <person name="Saif S."/>
            <person name="Shea T."/>
            <person name="Sisk P."/>
            <person name="Stolte C."/>
            <person name="Sykes S."/>
            <person name="Wortman J."/>
            <person name="Nusbaum C."/>
            <person name="Birren B."/>
        </authorList>
    </citation>
    <scope>NUCLEOTIDE SEQUENCE [LARGE SCALE GENOMIC DNA]</scope>
    <source>
        <strain evidence="14">ATCC 50505</strain>
    </source>
</reference>
<dbReference type="RefSeq" id="XP_007605489.1">
    <property type="nucleotide sequence ID" value="XM_007605427.1"/>
</dbReference>
<feature type="domain" description="KOW" evidence="12">
    <location>
        <begin position="164"/>
        <end position="191"/>
    </location>
</feature>
<dbReference type="GO" id="GO:0003729">
    <property type="term" value="F:mRNA binding"/>
    <property type="evidence" value="ECO:0007669"/>
    <property type="project" value="TreeGrafter"/>
</dbReference>
<keyword evidence="3" id="KW-0597">Phosphoprotein</keyword>
<comment type="subcellular location">
    <subcellularLocation>
        <location evidence="1">Nucleus</location>
    </subcellularLocation>
</comment>
<dbReference type="Gene3D" id="3.30.70.940">
    <property type="entry name" value="NusG, N-terminal domain"/>
    <property type="match status" value="1"/>
</dbReference>
<accession>L2GJU0</accession>
<dbReference type="STRING" id="993615.L2GJU0"/>
<evidence type="ECO:0000256" key="4">
    <source>
        <dbReference type="ARBA" id="ARBA00022737"/>
    </source>
</evidence>
<dbReference type="GeneID" id="19882754"/>
<dbReference type="Proteomes" id="UP000011082">
    <property type="component" value="Unassembled WGS sequence"/>
</dbReference>
<keyword evidence="6" id="KW-0010">Activator</keyword>
<evidence type="ECO:0000256" key="3">
    <source>
        <dbReference type="ARBA" id="ARBA00022553"/>
    </source>
</evidence>
<dbReference type="HOGENOM" id="CLU_034563_0_0_1"/>
<evidence type="ECO:0000256" key="8">
    <source>
        <dbReference type="ARBA" id="ARBA00023242"/>
    </source>
</evidence>
<evidence type="ECO:0000256" key="6">
    <source>
        <dbReference type="ARBA" id="ARBA00023159"/>
    </source>
</evidence>
<proteinExistence type="predicted"/>
<keyword evidence="8" id="KW-0539">Nucleus</keyword>
<dbReference type="InterPro" id="IPR014722">
    <property type="entry name" value="Rib_uL2_dom2"/>
</dbReference>
<keyword evidence="7" id="KW-0804">Transcription</keyword>
<protein>
    <recommendedName>
        <fullName evidence="10">Chromatin elongation factor SPT5</fullName>
    </recommendedName>
    <alternativeName>
        <fullName evidence="11">Chromatin elongation factor spt5</fullName>
    </alternativeName>
</protein>
<dbReference type="OrthoDB" id="28901at2759"/>
<evidence type="ECO:0000256" key="10">
    <source>
        <dbReference type="ARBA" id="ARBA00029865"/>
    </source>
</evidence>
<organism evidence="13 14">
    <name type="scientific">Vittaforma corneae (strain ATCC 50505)</name>
    <name type="common">Microsporidian parasite</name>
    <name type="synonym">Nosema corneum</name>
    <dbReference type="NCBI Taxonomy" id="993615"/>
    <lineage>
        <taxon>Eukaryota</taxon>
        <taxon>Fungi</taxon>
        <taxon>Fungi incertae sedis</taxon>
        <taxon>Microsporidia</taxon>
        <taxon>Nosematidae</taxon>
        <taxon>Vittaforma</taxon>
    </lineage>
</organism>
<keyword evidence="4" id="KW-0677">Repeat</keyword>
<dbReference type="GO" id="GO:0006357">
    <property type="term" value="P:regulation of transcription by RNA polymerase II"/>
    <property type="evidence" value="ECO:0007669"/>
    <property type="project" value="InterPro"/>
</dbReference>
<dbReference type="Pfam" id="PF03439">
    <property type="entry name" value="Spt5-NGN"/>
    <property type="match status" value="1"/>
</dbReference>
<dbReference type="GO" id="GO:0032784">
    <property type="term" value="P:regulation of DNA-templated transcription elongation"/>
    <property type="evidence" value="ECO:0007669"/>
    <property type="project" value="InterPro"/>
</dbReference>
<dbReference type="InterPro" id="IPR039385">
    <property type="entry name" value="NGN_Euk"/>
</dbReference>
<dbReference type="PANTHER" id="PTHR11125">
    <property type="entry name" value="SUPPRESSOR OF TY 5"/>
    <property type="match status" value="1"/>
</dbReference>
<dbReference type="InterPro" id="IPR039659">
    <property type="entry name" value="SPT5"/>
</dbReference>
<feature type="domain" description="KOW" evidence="12">
    <location>
        <begin position="264"/>
        <end position="291"/>
    </location>
</feature>
<dbReference type="CDD" id="cd09888">
    <property type="entry name" value="NGN_Euk"/>
    <property type="match status" value="1"/>
</dbReference>
<dbReference type="InParanoid" id="L2GJU0"/>
<keyword evidence="5" id="KW-0805">Transcription regulation</keyword>
<dbReference type="VEuPathDB" id="MicrosporidiaDB:VICG_02044"/>
<gene>
    <name evidence="13" type="ORF">VICG_02044</name>
</gene>
<dbReference type="GO" id="GO:0032044">
    <property type="term" value="C:DSIF complex"/>
    <property type="evidence" value="ECO:0007669"/>
    <property type="project" value="TreeGrafter"/>
</dbReference>
<evidence type="ECO:0000313" key="14">
    <source>
        <dbReference type="Proteomes" id="UP000011082"/>
    </source>
</evidence>
<dbReference type="AlphaFoldDB" id="L2GJU0"/>